<keyword evidence="2" id="KW-1185">Reference proteome</keyword>
<accession>A0A453KH11</accession>
<reference evidence="2" key="1">
    <citation type="journal article" date="2014" name="Science">
        <title>Ancient hybridizations among the ancestral genomes of bread wheat.</title>
        <authorList>
            <consortium name="International Wheat Genome Sequencing Consortium,"/>
            <person name="Marcussen T."/>
            <person name="Sandve S.R."/>
            <person name="Heier L."/>
            <person name="Spannagl M."/>
            <person name="Pfeifer M."/>
            <person name="Jakobsen K.S."/>
            <person name="Wulff B.B."/>
            <person name="Steuernagel B."/>
            <person name="Mayer K.F."/>
            <person name="Olsen O.A."/>
        </authorList>
    </citation>
    <scope>NUCLEOTIDE SEQUENCE [LARGE SCALE GENOMIC DNA]</scope>
    <source>
        <strain evidence="2">cv. AL8/78</strain>
    </source>
</reference>
<dbReference type="Gramene" id="AET5Gv20413200.21">
    <property type="protein sequence ID" value="AET5Gv20413200.21"/>
    <property type="gene ID" value="AET5Gv20413200"/>
</dbReference>
<evidence type="ECO:0000313" key="2">
    <source>
        <dbReference type="Proteomes" id="UP000015105"/>
    </source>
</evidence>
<reference evidence="1" key="5">
    <citation type="journal article" date="2021" name="G3 (Bethesda)">
        <title>Aegilops tauschii genome assembly Aet v5.0 features greater sequence contiguity and improved annotation.</title>
        <authorList>
            <person name="Wang L."/>
            <person name="Zhu T."/>
            <person name="Rodriguez J.C."/>
            <person name="Deal K.R."/>
            <person name="Dubcovsky J."/>
            <person name="McGuire P.E."/>
            <person name="Lux T."/>
            <person name="Spannagl M."/>
            <person name="Mayer K.F.X."/>
            <person name="Baldrich P."/>
            <person name="Meyers B.C."/>
            <person name="Huo N."/>
            <person name="Gu Y.Q."/>
            <person name="Zhou H."/>
            <person name="Devos K.M."/>
            <person name="Bennetzen J.L."/>
            <person name="Unver T."/>
            <person name="Budak H."/>
            <person name="Gulick P.J."/>
            <person name="Galiba G."/>
            <person name="Kalapos B."/>
            <person name="Nelson D.R."/>
            <person name="Li P."/>
            <person name="You F.M."/>
            <person name="Luo M.C."/>
            <person name="Dvorak J."/>
        </authorList>
    </citation>
    <scope>NUCLEOTIDE SEQUENCE [LARGE SCALE GENOMIC DNA]</scope>
    <source>
        <strain evidence="1">cv. AL8/78</strain>
    </source>
</reference>
<evidence type="ECO:0000313" key="1">
    <source>
        <dbReference type="EnsemblPlants" id="AET5Gv20413200.21"/>
    </source>
</evidence>
<reference evidence="1" key="4">
    <citation type="submission" date="2019-03" db="UniProtKB">
        <authorList>
            <consortium name="EnsemblPlants"/>
        </authorList>
    </citation>
    <scope>IDENTIFICATION</scope>
</reference>
<reference evidence="1" key="3">
    <citation type="journal article" date="2017" name="Nature">
        <title>Genome sequence of the progenitor of the wheat D genome Aegilops tauschii.</title>
        <authorList>
            <person name="Luo M.C."/>
            <person name="Gu Y.Q."/>
            <person name="Puiu D."/>
            <person name="Wang H."/>
            <person name="Twardziok S.O."/>
            <person name="Deal K.R."/>
            <person name="Huo N."/>
            <person name="Zhu T."/>
            <person name="Wang L."/>
            <person name="Wang Y."/>
            <person name="McGuire P.E."/>
            <person name="Liu S."/>
            <person name="Long H."/>
            <person name="Ramasamy R.K."/>
            <person name="Rodriguez J.C."/>
            <person name="Van S.L."/>
            <person name="Yuan L."/>
            <person name="Wang Z."/>
            <person name="Xia Z."/>
            <person name="Xiao L."/>
            <person name="Anderson O.D."/>
            <person name="Ouyang S."/>
            <person name="Liang Y."/>
            <person name="Zimin A.V."/>
            <person name="Pertea G."/>
            <person name="Qi P."/>
            <person name="Bennetzen J.L."/>
            <person name="Dai X."/>
            <person name="Dawson M.W."/>
            <person name="Muller H.G."/>
            <person name="Kugler K."/>
            <person name="Rivarola-Duarte L."/>
            <person name="Spannagl M."/>
            <person name="Mayer K.F.X."/>
            <person name="Lu F.H."/>
            <person name="Bevan M.W."/>
            <person name="Leroy P."/>
            <person name="Li P."/>
            <person name="You F.M."/>
            <person name="Sun Q."/>
            <person name="Liu Z."/>
            <person name="Lyons E."/>
            <person name="Wicker T."/>
            <person name="Salzberg S.L."/>
            <person name="Devos K.M."/>
            <person name="Dvorak J."/>
        </authorList>
    </citation>
    <scope>NUCLEOTIDE SEQUENCE [LARGE SCALE GENOMIC DNA]</scope>
    <source>
        <strain evidence="1">cv. AL8/78</strain>
    </source>
</reference>
<sequence length="64" mass="7195">VAANILPKVTNALIRQLNQVCPLENLRHVKRVRRRVGCGGICVVIYFSITFCLPSECNAHNDFI</sequence>
<organism evidence="1 2">
    <name type="scientific">Aegilops tauschii subsp. strangulata</name>
    <name type="common">Goatgrass</name>
    <dbReference type="NCBI Taxonomy" id="200361"/>
    <lineage>
        <taxon>Eukaryota</taxon>
        <taxon>Viridiplantae</taxon>
        <taxon>Streptophyta</taxon>
        <taxon>Embryophyta</taxon>
        <taxon>Tracheophyta</taxon>
        <taxon>Spermatophyta</taxon>
        <taxon>Magnoliopsida</taxon>
        <taxon>Liliopsida</taxon>
        <taxon>Poales</taxon>
        <taxon>Poaceae</taxon>
        <taxon>BOP clade</taxon>
        <taxon>Pooideae</taxon>
        <taxon>Triticodae</taxon>
        <taxon>Triticeae</taxon>
        <taxon>Triticinae</taxon>
        <taxon>Aegilops</taxon>
    </lineage>
</organism>
<dbReference type="EnsemblPlants" id="AET5Gv20413200.21">
    <property type="protein sequence ID" value="AET5Gv20413200.21"/>
    <property type="gene ID" value="AET5Gv20413200"/>
</dbReference>
<dbReference type="Proteomes" id="UP000015105">
    <property type="component" value="Chromosome 5D"/>
</dbReference>
<dbReference type="AlphaFoldDB" id="A0A453KH11"/>
<name>A0A453KH11_AEGTS</name>
<reference evidence="2" key="2">
    <citation type="journal article" date="2017" name="Nat. Plants">
        <title>The Aegilops tauschii genome reveals multiple impacts of transposons.</title>
        <authorList>
            <person name="Zhao G."/>
            <person name="Zou C."/>
            <person name="Li K."/>
            <person name="Wang K."/>
            <person name="Li T."/>
            <person name="Gao L."/>
            <person name="Zhang X."/>
            <person name="Wang H."/>
            <person name="Yang Z."/>
            <person name="Liu X."/>
            <person name="Jiang W."/>
            <person name="Mao L."/>
            <person name="Kong X."/>
            <person name="Jiao Y."/>
            <person name="Jia J."/>
        </authorList>
    </citation>
    <scope>NUCLEOTIDE SEQUENCE [LARGE SCALE GENOMIC DNA]</scope>
    <source>
        <strain evidence="2">cv. AL8/78</strain>
    </source>
</reference>
<protein>
    <submittedName>
        <fullName evidence="1">Uncharacterized protein</fullName>
    </submittedName>
</protein>
<proteinExistence type="predicted"/>